<dbReference type="InterPro" id="IPR029058">
    <property type="entry name" value="AB_hydrolase_fold"/>
</dbReference>
<reference evidence="3" key="1">
    <citation type="submission" date="2024-06" db="EMBL/GenBank/DDBJ databases">
        <title>Methylostella associata gen. nov., sp. nov., a novel Ancalomicrobiaceae-affiliated facultatively methylotrophic bacteria that feed on methanotrophs of the genus Methylococcus.</title>
        <authorList>
            <person name="Saltykova V."/>
            <person name="Danilova O.V."/>
            <person name="Oshkin I.Y."/>
            <person name="Belova S.E."/>
            <person name="Pimenov N.V."/>
            <person name="Dedysh S.N."/>
        </authorList>
    </citation>
    <scope>NUCLEOTIDE SEQUENCE</scope>
    <source>
        <strain evidence="3">S20</strain>
    </source>
</reference>
<accession>A0AAU7XHU9</accession>
<evidence type="ECO:0000256" key="1">
    <source>
        <dbReference type="ARBA" id="ARBA00022801"/>
    </source>
</evidence>
<dbReference type="PANTHER" id="PTHR48081">
    <property type="entry name" value="AB HYDROLASE SUPERFAMILY PROTEIN C4A8.06C"/>
    <property type="match status" value="1"/>
</dbReference>
<name>A0AAU7XHU9_9HYPH</name>
<organism evidence="3">
    <name type="scientific">Methyloraptor flagellatus</name>
    <dbReference type="NCBI Taxonomy" id="3162530"/>
    <lineage>
        <taxon>Bacteria</taxon>
        <taxon>Pseudomonadati</taxon>
        <taxon>Pseudomonadota</taxon>
        <taxon>Alphaproteobacteria</taxon>
        <taxon>Hyphomicrobiales</taxon>
        <taxon>Ancalomicrobiaceae</taxon>
        <taxon>Methyloraptor</taxon>
    </lineage>
</organism>
<dbReference type="PANTHER" id="PTHR48081:SF33">
    <property type="entry name" value="KYNURENINE FORMAMIDASE"/>
    <property type="match status" value="1"/>
</dbReference>
<dbReference type="InterPro" id="IPR049492">
    <property type="entry name" value="BD-FAE-like_dom"/>
</dbReference>
<dbReference type="Pfam" id="PF20434">
    <property type="entry name" value="BD-FAE"/>
    <property type="match status" value="1"/>
</dbReference>
<dbReference type="SUPFAM" id="SSF53474">
    <property type="entry name" value="alpha/beta-Hydrolases"/>
    <property type="match status" value="1"/>
</dbReference>
<dbReference type="KEGG" id="mflg:ABS361_10875"/>
<dbReference type="Gene3D" id="3.40.50.1820">
    <property type="entry name" value="alpha/beta hydrolase"/>
    <property type="match status" value="1"/>
</dbReference>
<protein>
    <submittedName>
        <fullName evidence="3">Alpha/beta hydrolase</fullName>
    </submittedName>
</protein>
<dbReference type="InterPro" id="IPR050300">
    <property type="entry name" value="GDXG_lipolytic_enzyme"/>
</dbReference>
<evidence type="ECO:0000313" key="3">
    <source>
        <dbReference type="EMBL" id="XBY46665.1"/>
    </source>
</evidence>
<dbReference type="EMBL" id="CP158568">
    <property type="protein sequence ID" value="XBY46665.1"/>
    <property type="molecule type" value="Genomic_DNA"/>
</dbReference>
<gene>
    <name evidence="3" type="ORF">ABS361_10875</name>
</gene>
<feature type="domain" description="BD-FAE-like" evidence="2">
    <location>
        <begin position="76"/>
        <end position="181"/>
    </location>
</feature>
<evidence type="ECO:0000259" key="2">
    <source>
        <dbReference type="Pfam" id="PF20434"/>
    </source>
</evidence>
<dbReference type="RefSeq" id="WP_407051757.1">
    <property type="nucleotide sequence ID" value="NZ_CP158568.1"/>
</dbReference>
<dbReference type="GO" id="GO:0016787">
    <property type="term" value="F:hydrolase activity"/>
    <property type="evidence" value="ECO:0007669"/>
    <property type="project" value="UniProtKB-KW"/>
</dbReference>
<keyword evidence="1 3" id="KW-0378">Hydrolase</keyword>
<dbReference type="PROSITE" id="PS00122">
    <property type="entry name" value="CARBOXYLESTERASE_B_1"/>
    <property type="match status" value="1"/>
</dbReference>
<proteinExistence type="predicted"/>
<dbReference type="InterPro" id="IPR019826">
    <property type="entry name" value="Carboxylesterase_B_AS"/>
</dbReference>
<sequence>MRIVSAWIARLFALPLAAGLLVAPAAAGPLRDMMRDRIAERVQARIADAPPPDPATILPGSTVATRAYGPAGAQRLDVYTPPGARAAPVLVMVHGGAWRVGDKARAEVVVNKLKHWLPKGFVFVSVNYRMLPEVMADTQADDVAAALRWVQAHAAEFGGDPRRIVLMGHSAGAHLAALLSTEPARVGRPWAGTVVLDTAVLDVPAKMAGRHAGFYDEAFGSDPAYWRKTSPLDHWSPTAVPMLLVCSTERADRPCDEARAFAARTAKGGRTTPVLPEPLSHGAINATLGAPGAYTAAVDAFIADRLR</sequence>
<dbReference type="AlphaFoldDB" id="A0AAU7XHU9"/>